<organism evidence="5 6">
    <name type="scientific">Salibaculum griseiflavum</name>
    <dbReference type="NCBI Taxonomy" id="1914409"/>
    <lineage>
        <taxon>Bacteria</taxon>
        <taxon>Pseudomonadati</taxon>
        <taxon>Pseudomonadota</taxon>
        <taxon>Alphaproteobacteria</taxon>
        <taxon>Rhodobacterales</taxon>
        <taxon>Roseobacteraceae</taxon>
        <taxon>Salibaculum</taxon>
    </lineage>
</organism>
<comment type="similarity">
    <text evidence="3">Belongs to the DNA gyrase inhibitor YacG family.</text>
</comment>
<feature type="compositionally biased region" description="Basic and acidic residues" evidence="4">
    <location>
        <begin position="51"/>
        <end position="64"/>
    </location>
</feature>
<dbReference type="HAMAP" id="MF_00649">
    <property type="entry name" value="DNA_gyrase_inhibitor_YacG"/>
    <property type="match status" value="1"/>
</dbReference>
<gene>
    <name evidence="3" type="primary">yacG</name>
    <name evidence="5" type="ORF">DFK10_10445</name>
</gene>
<dbReference type="AlphaFoldDB" id="A0A2V1P4M7"/>
<dbReference type="GO" id="GO:0008270">
    <property type="term" value="F:zinc ion binding"/>
    <property type="evidence" value="ECO:0007669"/>
    <property type="project" value="UniProtKB-UniRule"/>
</dbReference>
<feature type="binding site" evidence="3">
    <location>
        <position position="22"/>
    </location>
    <ligand>
        <name>Zn(2+)</name>
        <dbReference type="ChEBI" id="CHEBI:29105"/>
    </ligand>
</feature>
<dbReference type="EMBL" id="QETF01000010">
    <property type="protein sequence ID" value="PWG16728.1"/>
    <property type="molecule type" value="Genomic_DNA"/>
</dbReference>
<evidence type="ECO:0000313" key="6">
    <source>
        <dbReference type="Proteomes" id="UP000245293"/>
    </source>
</evidence>
<protein>
    <recommendedName>
        <fullName evidence="3">DNA gyrase inhibitor YacG</fullName>
    </recommendedName>
</protein>
<evidence type="ECO:0000256" key="3">
    <source>
        <dbReference type="HAMAP-Rule" id="MF_00649"/>
    </source>
</evidence>
<keyword evidence="6" id="KW-1185">Reference proteome</keyword>
<feature type="binding site" evidence="3">
    <location>
        <position position="6"/>
    </location>
    <ligand>
        <name>Zn(2+)</name>
        <dbReference type="ChEBI" id="CHEBI:29105"/>
    </ligand>
</feature>
<dbReference type="Gene3D" id="3.30.50.10">
    <property type="entry name" value="Erythroid Transcription Factor GATA-1, subunit A"/>
    <property type="match status" value="1"/>
</dbReference>
<feature type="compositionally biased region" description="Acidic residues" evidence="4">
    <location>
        <begin position="41"/>
        <end position="50"/>
    </location>
</feature>
<evidence type="ECO:0000256" key="4">
    <source>
        <dbReference type="SAM" id="MobiDB-lite"/>
    </source>
</evidence>
<comment type="caution">
    <text evidence="5">The sequence shown here is derived from an EMBL/GenBank/DDBJ whole genome shotgun (WGS) entry which is preliminary data.</text>
</comment>
<dbReference type="SUPFAM" id="SSF57716">
    <property type="entry name" value="Glucocorticoid receptor-like (DNA-binding domain)"/>
    <property type="match status" value="1"/>
</dbReference>
<proteinExistence type="inferred from homology"/>
<dbReference type="Proteomes" id="UP000245293">
    <property type="component" value="Unassembled WGS sequence"/>
</dbReference>
<dbReference type="Pfam" id="PF03884">
    <property type="entry name" value="YacG"/>
    <property type="match status" value="1"/>
</dbReference>
<comment type="subunit">
    <text evidence="3">Interacts with GyrB.</text>
</comment>
<dbReference type="PANTHER" id="PTHR36150:SF1">
    <property type="entry name" value="DNA GYRASE INHIBITOR YACG"/>
    <property type="match status" value="1"/>
</dbReference>
<evidence type="ECO:0000313" key="5">
    <source>
        <dbReference type="EMBL" id="PWG16728.1"/>
    </source>
</evidence>
<dbReference type="RefSeq" id="WP_109388971.1">
    <property type="nucleotide sequence ID" value="NZ_QETF01000010.1"/>
</dbReference>
<dbReference type="PANTHER" id="PTHR36150">
    <property type="entry name" value="DNA GYRASE INHIBITOR YACG"/>
    <property type="match status" value="1"/>
</dbReference>
<dbReference type="GO" id="GO:0008657">
    <property type="term" value="F:DNA topoisomerase type II (double strand cut, ATP-hydrolyzing) inhibitor activity"/>
    <property type="evidence" value="ECO:0007669"/>
    <property type="project" value="UniProtKB-UniRule"/>
</dbReference>
<reference evidence="6" key="1">
    <citation type="submission" date="2018-05" db="EMBL/GenBank/DDBJ databases">
        <authorList>
            <person name="Du Z."/>
            <person name="Wang X."/>
        </authorList>
    </citation>
    <scope>NUCLEOTIDE SEQUENCE [LARGE SCALE GENOMIC DNA]</scope>
    <source>
        <strain evidence="6">WDS4C29</strain>
    </source>
</reference>
<name>A0A2V1P4M7_9RHOB</name>
<feature type="region of interest" description="Disordered" evidence="4">
    <location>
        <begin position="38"/>
        <end position="64"/>
    </location>
</feature>
<dbReference type="OrthoDB" id="9809663at2"/>
<feature type="binding site" evidence="3">
    <location>
        <position position="18"/>
    </location>
    <ligand>
        <name>Zn(2+)</name>
        <dbReference type="ChEBI" id="CHEBI:29105"/>
    </ligand>
</feature>
<dbReference type="InterPro" id="IPR013088">
    <property type="entry name" value="Znf_NHR/GATA"/>
</dbReference>
<evidence type="ECO:0000256" key="1">
    <source>
        <dbReference type="ARBA" id="ARBA00022723"/>
    </source>
</evidence>
<accession>A0A2V1P4M7</accession>
<sequence>MTCPICAKPTAPDYRPFCSRRCADLDLARWLGGHYAVPSQDPEEALEAQEEMDRLEAGQKTRPH</sequence>
<feature type="binding site" evidence="3">
    <location>
        <position position="3"/>
    </location>
    <ligand>
        <name>Zn(2+)</name>
        <dbReference type="ChEBI" id="CHEBI:29105"/>
    </ligand>
</feature>
<keyword evidence="1 3" id="KW-0479">Metal-binding</keyword>
<comment type="function">
    <text evidence="3">Inhibits all the catalytic activities of DNA gyrase by preventing its interaction with DNA. Acts by binding directly to the C-terminal domain of GyrB, which probably disrupts DNA binding by the gyrase.</text>
</comment>
<keyword evidence="2 3" id="KW-0862">Zinc</keyword>
<evidence type="ECO:0000256" key="2">
    <source>
        <dbReference type="ARBA" id="ARBA00022833"/>
    </source>
</evidence>
<comment type="cofactor">
    <cofactor evidence="3">
        <name>Zn(2+)</name>
        <dbReference type="ChEBI" id="CHEBI:29105"/>
    </cofactor>
    <text evidence="3">Binds 1 zinc ion.</text>
</comment>
<dbReference type="GO" id="GO:0006355">
    <property type="term" value="P:regulation of DNA-templated transcription"/>
    <property type="evidence" value="ECO:0007669"/>
    <property type="project" value="InterPro"/>
</dbReference>
<dbReference type="InterPro" id="IPR005584">
    <property type="entry name" value="DNA_gyrase_inhibitor_YacG"/>
</dbReference>